<gene>
    <name evidence="18" type="ORF">EZ242_18595</name>
</gene>
<dbReference type="InterPro" id="IPR003594">
    <property type="entry name" value="HATPase_dom"/>
</dbReference>
<organism evidence="18 19">
    <name type="scientific">Ramlibacter rhizophilus</name>
    <dbReference type="NCBI Taxonomy" id="1781167"/>
    <lineage>
        <taxon>Bacteria</taxon>
        <taxon>Pseudomonadati</taxon>
        <taxon>Pseudomonadota</taxon>
        <taxon>Betaproteobacteria</taxon>
        <taxon>Burkholderiales</taxon>
        <taxon>Comamonadaceae</taxon>
        <taxon>Ramlibacter</taxon>
    </lineage>
</organism>
<feature type="modified residue" description="4-aspartylphosphate" evidence="12">
    <location>
        <position position="2137"/>
    </location>
</feature>
<dbReference type="SUPFAM" id="SSF58104">
    <property type="entry name" value="Methyl-accepting chemotaxis protein (MCP) signaling domain"/>
    <property type="match status" value="5"/>
</dbReference>
<dbReference type="Pfam" id="PF13185">
    <property type="entry name" value="GAF_2"/>
    <property type="match status" value="1"/>
</dbReference>
<feature type="coiled-coil region" evidence="13">
    <location>
        <begin position="1470"/>
        <end position="1525"/>
    </location>
</feature>
<dbReference type="SMART" id="SM00387">
    <property type="entry name" value="HATPase_c"/>
    <property type="match status" value="1"/>
</dbReference>
<feature type="modified residue" description="4-aspartylphosphate" evidence="12">
    <location>
        <position position="1868"/>
    </location>
</feature>
<feature type="region of interest" description="Disordered" evidence="14">
    <location>
        <begin position="1"/>
        <end position="29"/>
    </location>
</feature>
<comment type="subcellular location">
    <subcellularLocation>
        <location evidence="2">Membrane</location>
    </subcellularLocation>
</comment>
<keyword evidence="19" id="KW-1185">Reference proteome</keyword>
<dbReference type="EMBL" id="SMLL01000007">
    <property type="protein sequence ID" value="TFY97527.1"/>
    <property type="molecule type" value="Genomic_DNA"/>
</dbReference>
<dbReference type="PROSITE" id="PS50110">
    <property type="entry name" value="RESPONSE_REGULATORY"/>
    <property type="match status" value="3"/>
</dbReference>
<keyword evidence="9" id="KW-0843">Virulence</keyword>
<evidence type="ECO:0000256" key="10">
    <source>
        <dbReference type="ARBA" id="ARBA00058004"/>
    </source>
</evidence>
<dbReference type="PROSITE" id="PS50885">
    <property type="entry name" value="HAMP"/>
    <property type="match status" value="13"/>
</dbReference>
<evidence type="ECO:0000256" key="5">
    <source>
        <dbReference type="ARBA" id="ARBA00022679"/>
    </source>
</evidence>
<feature type="domain" description="Histidine kinase" evidence="15">
    <location>
        <begin position="1539"/>
        <end position="1772"/>
    </location>
</feature>
<feature type="domain" description="HAMP" evidence="17">
    <location>
        <begin position="505"/>
        <end position="557"/>
    </location>
</feature>
<sequence length="2206" mass="237172">MDQAARTQAKKRSAEEASSSVPPPASRKRVVDAVPGAPAHLAEARSRQLLAAMRSFADGDFSARLPNDWSSLDGRIAEAFNQAIANAQRVTTEAARLSDTVGRDGRLMQRMSAPGAQGAWAAQVDSLNTLLDDLVRPTTDIARTIGAVAKGDLGQSMELEVDGRPLKGEFLRSARLVNTMIEQLTVFTSEVTRVAREVGTEGKLGGQAKVKDVSGVWKELTDSVNQMAGNLTAQVRNIADVTIAVANGDLSKKITVDVRGEILQLKEATNTMVEQLRSFASEVTRVAREVGTDGRLGGQAVVPGVAGTWKDLTDSVNSMANNLTAQVRNIATVTTAVARGDLSRKITVDVKGEILELKETFNTMVDQLNGFASEVTRVAREVGTEGKLGGQAVVPGVAGTWKDLTDSVNSMASNLTGQVRNIAGVATAIAKGDLSSKITVEVKGEILALKETINTMVDQLNGFASEVTRVAREVGTEGKLGGQADVPGVAGTWKDLTDNVNFMASNLTGQVRNIADVTTAVANGDLSKKITVDVRGEILELKNTINTMVDQLNGFASEVTRVAREVGTEGKLGGQAQVPGVAGTWKDLTDSVNFMASNLTGQVRNIAEVTTAVARGDLSKKITADVRGEILELKNTINTMVDQLNGFAGEVSRVAREVGTEGKLGGQAQVHGVAGTWKDLTDNVNSMASNLTAQVRNIADVATAVANGDLSKKITVEVKGEILELKNTLNTMVDQLNGFASEVTRVAREVGTEGKLGGQAQVRGVAGTWKDLTDNVNSMASNLTAQVRNIADVTTAVASGDLSRKITVDVRGEILELKNTINTMVDQLNGFASEVTRVAREVGTEGKLGGQAAVPGVAGTWKDLTDNVNSMANNLTGQVRNIADVATAIARGDLGRKITVDVKGEILQLKETMNTMVDQLNAFAGEVSRVAREVGTEGKLGGQATVPGVGGTWKDLTDNVNSMASNLTGQVRNIAEVTIAVANGDLSKKITVDVRGEILQLKETINTMVEQLRSFASEVTRVAREVGTEGRLGVQAVVPGVAGTWKDLTDSVNTMGANLTSQVRNIAEVTTAVARGDLNRKITVDVKGEILELKNTINTMVDQLNGFASEVTRVAREVGTEGKLGGQAAVPGVAGTWKDLTDNVNFMASNLTEQVRGIVKVVTAVANGNLTQRLTVQAKGEVAALADTINNMTDTLAIFADQVTNVAREVGVDGRLGGQANVPGAAGTWKDLTGNVNLLAANLTTQVRAIAEVATAVTKGDLTRSIQVVAKGEVAELKDNINTMISNLRETTERNREQDWLKTNLARFSSMLQGQRNLFTVGRMLLSELAPLVNAHQGAIYHCGSEPGGAEELRLLSSFAHPSGTRLPERIALGDGLVGQCAIERRRIVLSNVPGDFFSISSSMGTAQQLSVVVLPVTYEDQTKAVIELASLHPFTGVNINFLDQLAVGMGAVFNTIEATMRTEGLLTQSQQLTSELQRRQIELQQTNEELGTKARLLAEQNAEVERKNHEVEQARGALEEKASELALTSKYKSDFLANMSHELRTPLNSILILSQQLAENAAGNLTAKQIEYSRNINSSGSDLLNLINDILDLSKIESGTVSVEVENISFNGVRESIERNFRHVAEAKSLPLRVRFADDLPRYMESDPKRLQQILKNLLSNAVKFTTNGHVEVRVALASKGWSPDHPVLGQSPQVVAFTVEDTGIGVAPEKQRLIFEAFQQADAGTSRKFGGTGLGLAISRELAVLLGGEIKLTSVPGQGSTFTLYLPLRYAGPDASTVARALAARVEDGRMEVLALPAAREEHIPDDRHAIEPGDPVLLVIEDDPHYARILLGLARDKGFKGIVATKGSLGLSLARQYRPSAISLDIFLPDMLGWTVLNQLKLDPQLRHVPVQIVTLEEERQHGLSRGAFAYLVKEPTTAGLELAFDRIREFTKPRTRRLLIVEDHPAERAAVTELLGHDDIEIVAVGRGEAALDELRTRPFDCVVLDLRLPDMSGFELLERLQADPALAGVPVVVFTGKDLTRDEQERLNAMAKSIVLKDVQSPERLLDETALFLHRVVTDLPPPKQAMLERLHNSSEALRGRKVLVVDDDARNIFALTTVLENHDVEVLSATNGRQAIEIIQGTADLSMVLMDIMMPEMDGYETIREIRRHTQFRTLPILALTAKAMKGDREKCLNAGASDYISKPVNTDQLLSLMRVWLFR</sequence>
<feature type="domain" description="HAMP" evidence="17">
    <location>
        <begin position="229"/>
        <end position="281"/>
    </location>
</feature>
<dbReference type="OrthoDB" id="9796305at2"/>
<dbReference type="PANTHER" id="PTHR45339:SF1">
    <property type="entry name" value="HYBRID SIGNAL TRANSDUCTION HISTIDINE KINASE J"/>
    <property type="match status" value="1"/>
</dbReference>
<dbReference type="SUPFAM" id="SSF52172">
    <property type="entry name" value="CheY-like"/>
    <property type="match status" value="3"/>
</dbReference>
<dbReference type="Pfam" id="PF00672">
    <property type="entry name" value="HAMP"/>
    <property type="match status" value="12"/>
</dbReference>
<dbReference type="InterPro" id="IPR003018">
    <property type="entry name" value="GAF"/>
</dbReference>
<evidence type="ECO:0000313" key="18">
    <source>
        <dbReference type="EMBL" id="TFY97527.1"/>
    </source>
</evidence>
<dbReference type="InterPro" id="IPR003660">
    <property type="entry name" value="HAMP_dom"/>
</dbReference>
<evidence type="ECO:0000256" key="8">
    <source>
        <dbReference type="ARBA" id="ARBA00023012"/>
    </source>
</evidence>
<dbReference type="CDD" id="cd00156">
    <property type="entry name" value="REC"/>
    <property type="match status" value="1"/>
</dbReference>
<dbReference type="PROSITE" id="PS50109">
    <property type="entry name" value="HIS_KIN"/>
    <property type="match status" value="1"/>
</dbReference>
<feature type="domain" description="HAMP" evidence="17">
    <location>
        <begin position="321"/>
        <end position="373"/>
    </location>
</feature>
<protein>
    <recommendedName>
        <fullName evidence="11">Virulence sensor protein BvgS</fullName>
        <ecNumber evidence="3">2.7.13.3</ecNumber>
    </recommendedName>
</protein>
<dbReference type="Pfam" id="PF02518">
    <property type="entry name" value="HATPase_c"/>
    <property type="match status" value="1"/>
</dbReference>
<dbReference type="CDD" id="cd00082">
    <property type="entry name" value="HisKA"/>
    <property type="match status" value="1"/>
</dbReference>
<comment type="caution">
    <text evidence="18">The sequence shown here is derived from an EMBL/GenBank/DDBJ whole genome shotgun (WGS) entry which is preliminary data.</text>
</comment>
<feature type="domain" description="Response regulatory" evidence="16">
    <location>
        <begin position="1941"/>
        <end position="2057"/>
    </location>
</feature>
<dbReference type="InterPro" id="IPR005467">
    <property type="entry name" value="His_kinase_dom"/>
</dbReference>
<feature type="domain" description="HAMP" evidence="17">
    <location>
        <begin position="1241"/>
        <end position="1293"/>
    </location>
</feature>
<dbReference type="PRINTS" id="PR00344">
    <property type="entry name" value="BCTRLSENSOR"/>
</dbReference>
<accession>A0A4Z0BGY9</accession>
<evidence type="ECO:0000259" key="16">
    <source>
        <dbReference type="PROSITE" id="PS50110"/>
    </source>
</evidence>
<evidence type="ECO:0000256" key="6">
    <source>
        <dbReference type="ARBA" id="ARBA00022729"/>
    </source>
</evidence>
<evidence type="ECO:0000256" key="4">
    <source>
        <dbReference type="ARBA" id="ARBA00022553"/>
    </source>
</evidence>
<evidence type="ECO:0000259" key="15">
    <source>
        <dbReference type="PROSITE" id="PS50109"/>
    </source>
</evidence>
<evidence type="ECO:0000256" key="1">
    <source>
        <dbReference type="ARBA" id="ARBA00000085"/>
    </source>
</evidence>
<dbReference type="Gene3D" id="3.30.565.10">
    <property type="entry name" value="Histidine kinase-like ATPase, C-terminal domain"/>
    <property type="match status" value="1"/>
</dbReference>
<dbReference type="InterPro" id="IPR036097">
    <property type="entry name" value="HisK_dim/P_sf"/>
</dbReference>
<evidence type="ECO:0000256" key="12">
    <source>
        <dbReference type="PROSITE-ProRule" id="PRU00169"/>
    </source>
</evidence>
<dbReference type="InterPro" id="IPR036890">
    <property type="entry name" value="HATPase_C_sf"/>
</dbReference>
<evidence type="ECO:0000256" key="3">
    <source>
        <dbReference type="ARBA" id="ARBA00012438"/>
    </source>
</evidence>
<keyword evidence="5" id="KW-0808">Transferase</keyword>
<evidence type="ECO:0000256" key="13">
    <source>
        <dbReference type="SAM" id="Coils"/>
    </source>
</evidence>
<dbReference type="SMART" id="SM00304">
    <property type="entry name" value="HAMP"/>
    <property type="match status" value="14"/>
</dbReference>
<evidence type="ECO:0000256" key="7">
    <source>
        <dbReference type="ARBA" id="ARBA00022777"/>
    </source>
</evidence>
<keyword evidence="6" id="KW-0732">Signal</keyword>
<keyword evidence="4 12" id="KW-0597">Phosphoprotein</keyword>
<keyword evidence="8" id="KW-0902">Two-component regulatory system</keyword>
<dbReference type="SUPFAM" id="SSF55874">
    <property type="entry name" value="ATPase domain of HSP90 chaperone/DNA topoisomerase II/histidine kinase"/>
    <property type="match status" value="1"/>
</dbReference>
<dbReference type="InterPro" id="IPR029016">
    <property type="entry name" value="GAF-like_dom_sf"/>
</dbReference>
<dbReference type="Pfam" id="PF00512">
    <property type="entry name" value="HisKA"/>
    <property type="match status" value="1"/>
</dbReference>
<dbReference type="InterPro" id="IPR003661">
    <property type="entry name" value="HisK_dim/P_dom"/>
</dbReference>
<keyword evidence="13" id="KW-0175">Coiled coil</keyword>
<feature type="domain" description="HAMP" evidence="17">
    <location>
        <begin position="1149"/>
        <end position="1201"/>
    </location>
</feature>
<feature type="domain" description="HAMP" evidence="17">
    <location>
        <begin position="781"/>
        <end position="833"/>
    </location>
</feature>
<dbReference type="GO" id="GO:0000155">
    <property type="term" value="F:phosphorelay sensor kinase activity"/>
    <property type="evidence" value="ECO:0007669"/>
    <property type="project" value="InterPro"/>
</dbReference>
<proteinExistence type="predicted"/>
<dbReference type="CDD" id="cd16922">
    <property type="entry name" value="HATPase_EvgS-ArcB-TorS-like"/>
    <property type="match status" value="1"/>
</dbReference>
<dbReference type="CDD" id="cd06225">
    <property type="entry name" value="HAMP"/>
    <property type="match status" value="13"/>
</dbReference>
<evidence type="ECO:0000256" key="2">
    <source>
        <dbReference type="ARBA" id="ARBA00004370"/>
    </source>
</evidence>
<feature type="domain" description="HAMP" evidence="17">
    <location>
        <begin position="1057"/>
        <end position="1109"/>
    </location>
</feature>
<dbReference type="SMART" id="SM00448">
    <property type="entry name" value="REC"/>
    <property type="match status" value="3"/>
</dbReference>
<dbReference type="FunFam" id="3.30.565.10:FF:000010">
    <property type="entry name" value="Sensor histidine kinase RcsC"/>
    <property type="match status" value="1"/>
</dbReference>
<keyword evidence="7" id="KW-0418">Kinase</keyword>
<feature type="domain" description="HAMP" evidence="17">
    <location>
        <begin position="132"/>
        <end position="189"/>
    </location>
</feature>
<dbReference type="FunFam" id="1.20.120.1530:FF:000002">
    <property type="entry name" value="Two-component osmosensing histidine kinase"/>
    <property type="match status" value="6"/>
</dbReference>
<feature type="domain" description="Response regulatory" evidence="16">
    <location>
        <begin position="2087"/>
        <end position="2204"/>
    </location>
</feature>
<name>A0A4Z0BGY9_9BURK</name>
<comment type="function">
    <text evidence="10">Member of the two-component regulatory system BvgS/BvgA. Phosphorylates BvgA via a four-step phosphorelay in response to environmental signals.</text>
</comment>
<dbReference type="InterPro" id="IPR004358">
    <property type="entry name" value="Sig_transdc_His_kin-like_C"/>
</dbReference>
<feature type="domain" description="HAMP" evidence="17">
    <location>
        <begin position="689"/>
        <end position="741"/>
    </location>
</feature>
<evidence type="ECO:0000259" key="17">
    <source>
        <dbReference type="PROSITE" id="PS50885"/>
    </source>
</evidence>
<dbReference type="SMART" id="SM00388">
    <property type="entry name" value="HisKA"/>
    <property type="match status" value="1"/>
</dbReference>
<comment type="catalytic activity">
    <reaction evidence="1">
        <text>ATP + protein L-histidine = ADP + protein N-phospho-L-histidine.</text>
        <dbReference type="EC" id="2.7.13.3"/>
    </reaction>
</comment>
<reference evidence="18 19" key="1">
    <citation type="submission" date="2019-03" db="EMBL/GenBank/DDBJ databases">
        <title>Ramlibacter rhizophilus CCTCC AB2015357, whole genome shotgun sequence.</title>
        <authorList>
            <person name="Zhang X."/>
            <person name="Feng G."/>
            <person name="Zhu H."/>
        </authorList>
    </citation>
    <scope>NUCLEOTIDE SEQUENCE [LARGE SCALE GENOMIC DNA]</scope>
    <source>
        <strain evidence="18 19">CCTCC AB2015357</strain>
    </source>
</reference>
<feature type="domain" description="Response regulatory" evidence="16">
    <location>
        <begin position="1819"/>
        <end position="1932"/>
    </location>
</feature>
<evidence type="ECO:0000256" key="11">
    <source>
        <dbReference type="ARBA" id="ARBA00070152"/>
    </source>
</evidence>
<dbReference type="SUPFAM" id="SSF55781">
    <property type="entry name" value="GAF domain-like"/>
    <property type="match status" value="1"/>
</dbReference>
<evidence type="ECO:0000256" key="14">
    <source>
        <dbReference type="SAM" id="MobiDB-lite"/>
    </source>
</evidence>
<dbReference type="SUPFAM" id="SSF47384">
    <property type="entry name" value="Homodimeric domain of signal transducing histidine kinase"/>
    <property type="match status" value="1"/>
</dbReference>
<dbReference type="Pfam" id="PF00072">
    <property type="entry name" value="Response_reg"/>
    <property type="match status" value="3"/>
</dbReference>
<dbReference type="Gene3D" id="3.40.50.2300">
    <property type="match status" value="3"/>
</dbReference>
<dbReference type="Gene3D" id="1.20.120.1530">
    <property type="match status" value="8"/>
</dbReference>
<feature type="domain" description="HAMP" evidence="17">
    <location>
        <begin position="597"/>
        <end position="649"/>
    </location>
</feature>
<feature type="modified residue" description="4-aspartylphosphate" evidence="12">
    <location>
        <position position="1990"/>
    </location>
</feature>
<dbReference type="GO" id="GO:0016020">
    <property type="term" value="C:membrane"/>
    <property type="evidence" value="ECO:0007669"/>
    <property type="project" value="UniProtKB-SubCell"/>
</dbReference>
<dbReference type="InterPro" id="IPR001789">
    <property type="entry name" value="Sig_transdc_resp-reg_receiver"/>
</dbReference>
<dbReference type="Gene3D" id="6.10.340.10">
    <property type="match status" value="1"/>
</dbReference>
<dbReference type="CDD" id="cd17546">
    <property type="entry name" value="REC_hyHK_CKI1_RcsC-like"/>
    <property type="match status" value="1"/>
</dbReference>
<dbReference type="EC" id="2.7.13.3" evidence="3"/>
<dbReference type="Proteomes" id="UP000297564">
    <property type="component" value="Unassembled WGS sequence"/>
</dbReference>
<evidence type="ECO:0000313" key="19">
    <source>
        <dbReference type="Proteomes" id="UP000297564"/>
    </source>
</evidence>
<dbReference type="Gene3D" id="3.30.450.40">
    <property type="match status" value="1"/>
</dbReference>
<feature type="domain" description="HAMP" evidence="17">
    <location>
        <begin position="965"/>
        <end position="1017"/>
    </location>
</feature>
<feature type="domain" description="HAMP" evidence="17">
    <location>
        <begin position="873"/>
        <end position="925"/>
    </location>
</feature>
<dbReference type="PANTHER" id="PTHR45339">
    <property type="entry name" value="HYBRID SIGNAL TRANSDUCTION HISTIDINE KINASE J"/>
    <property type="match status" value="1"/>
</dbReference>
<feature type="domain" description="HAMP" evidence="17">
    <location>
        <begin position="413"/>
        <end position="465"/>
    </location>
</feature>
<dbReference type="InterPro" id="IPR011006">
    <property type="entry name" value="CheY-like_superfamily"/>
</dbReference>
<evidence type="ECO:0000256" key="9">
    <source>
        <dbReference type="ARBA" id="ARBA00023026"/>
    </source>
</evidence>
<dbReference type="FunFam" id="1.20.120.1530:FF:000001">
    <property type="entry name" value="Two-component osmosensing histidine kinase"/>
    <property type="match status" value="1"/>
</dbReference>
<dbReference type="Gene3D" id="1.10.287.130">
    <property type="match status" value="1"/>
</dbReference>